<feature type="domain" description="Quercetin 2,3-dioxygenase C-terminal cupin" evidence="5">
    <location>
        <begin position="147"/>
        <end position="231"/>
    </location>
</feature>
<dbReference type="OrthoDB" id="9780903at2"/>
<dbReference type="RefSeq" id="WP_132541014.1">
    <property type="nucleotide sequence ID" value="NZ_SLWY01000007.1"/>
</dbReference>
<comment type="caution">
    <text evidence="6">The sequence shown here is derived from an EMBL/GenBank/DDBJ whole genome shotgun (WGS) entry which is preliminary data.</text>
</comment>
<keyword evidence="7" id="KW-1185">Reference proteome</keyword>
<dbReference type="InterPro" id="IPR011051">
    <property type="entry name" value="RmlC_Cupin_sf"/>
</dbReference>
<comment type="similarity">
    <text evidence="1 3">Belongs to the pirin family.</text>
</comment>
<dbReference type="Pfam" id="PF17954">
    <property type="entry name" value="Pirin_C_2"/>
    <property type="match status" value="1"/>
</dbReference>
<dbReference type="CDD" id="cd02910">
    <property type="entry name" value="cupin_Yhhw_N"/>
    <property type="match status" value="1"/>
</dbReference>
<evidence type="ECO:0000256" key="2">
    <source>
        <dbReference type="PIRSR" id="PIRSR006232-1"/>
    </source>
</evidence>
<evidence type="ECO:0000313" key="7">
    <source>
        <dbReference type="Proteomes" id="UP000295765"/>
    </source>
</evidence>
<dbReference type="AlphaFoldDB" id="A0A4R2L754"/>
<feature type="binding site" evidence="2">
    <location>
        <position position="101"/>
    </location>
    <ligand>
        <name>Fe cation</name>
        <dbReference type="ChEBI" id="CHEBI:24875"/>
    </ligand>
</feature>
<reference evidence="6 7" key="1">
    <citation type="submission" date="2019-03" db="EMBL/GenBank/DDBJ databases">
        <title>Genomic Encyclopedia of Type Strains, Phase IV (KMG-IV): sequencing the most valuable type-strain genomes for metagenomic binning, comparative biology and taxonomic classification.</title>
        <authorList>
            <person name="Goeker M."/>
        </authorList>
    </citation>
    <scope>NUCLEOTIDE SEQUENCE [LARGE SCALE GENOMIC DNA]</scope>
    <source>
        <strain evidence="6 7">DSM 25287</strain>
    </source>
</reference>
<feature type="binding site" evidence="2">
    <location>
        <position position="59"/>
    </location>
    <ligand>
        <name>Fe cation</name>
        <dbReference type="ChEBI" id="CHEBI:24875"/>
    </ligand>
</feature>
<dbReference type="InterPro" id="IPR003829">
    <property type="entry name" value="Pirin_N_dom"/>
</dbReference>
<dbReference type="Gene3D" id="2.60.120.10">
    <property type="entry name" value="Jelly Rolls"/>
    <property type="match status" value="2"/>
</dbReference>
<protein>
    <recommendedName>
        <fullName evidence="8">Quercetin 2,3-dioxygenase</fullName>
    </recommendedName>
</protein>
<sequence>MIELRKASDRGVAEHGWLSSRHTFSFGGYDDPRERGFSDLRVINDDRVAPGQGFGLHPHRDMEIFSYVLDGALEHRDTLGNGSVIRPGDVQMISAGSGIAHSEFNPSAQAPVHFLQIWIIPAVRGIAPQYQQAHFGAERKRGRLQPIVSADGREGSLRLHQDATVYAGLFAGDETARLTLAAGRIAYIHLARGSLQVNGVELHAGDGLKLRDVSELHVAAGRDAEVLVFDLRADTARH</sequence>
<keyword evidence="2" id="KW-0479">Metal-binding</keyword>
<dbReference type="SUPFAM" id="SSF51182">
    <property type="entry name" value="RmlC-like cupins"/>
    <property type="match status" value="1"/>
</dbReference>
<organism evidence="6 7">
    <name type="scientific">Plasticicumulans lactativorans</name>
    <dbReference type="NCBI Taxonomy" id="1133106"/>
    <lineage>
        <taxon>Bacteria</taxon>
        <taxon>Pseudomonadati</taxon>
        <taxon>Pseudomonadota</taxon>
        <taxon>Gammaproteobacteria</taxon>
        <taxon>Candidatus Competibacteraceae</taxon>
        <taxon>Plasticicumulans</taxon>
    </lineage>
</organism>
<dbReference type="Proteomes" id="UP000295765">
    <property type="component" value="Unassembled WGS sequence"/>
</dbReference>
<feature type="binding site" evidence="2">
    <location>
        <position position="103"/>
    </location>
    <ligand>
        <name>Fe cation</name>
        <dbReference type="ChEBI" id="CHEBI:24875"/>
    </ligand>
</feature>
<dbReference type="InterPro" id="IPR014710">
    <property type="entry name" value="RmlC-like_jellyroll"/>
</dbReference>
<comment type="cofactor">
    <cofactor evidence="2">
        <name>Fe cation</name>
        <dbReference type="ChEBI" id="CHEBI:24875"/>
    </cofactor>
    <text evidence="2">Binds 1 Fe cation per subunit.</text>
</comment>
<name>A0A4R2L754_9GAMM</name>
<dbReference type="EMBL" id="SLWY01000007">
    <property type="protein sequence ID" value="TCO81771.1"/>
    <property type="molecule type" value="Genomic_DNA"/>
</dbReference>
<accession>A0A4R2L754</accession>
<dbReference type="CDD" id="cd20311">
    <property type="entry name" value="cupin_Yhhw_C"/>
    <property type="match status" value="1"/>
</dbReference>
<feature type="domain" description="Pirin N-terminal" evidence="4">
    <location>
        <begin position="11"/>
        <end position="119"/>
    </location>
</feature>
<feature type="binding site" evidence="2">
    <location>
        <position position="57"/>
    </location>
    <ligand>
        <name>Fe cation</name>
        <dbReference type="ChEBI" id="CHEBI:24875"/>
    </ligand>
</feature>
<evidence type="ECO:0000259" key="4">
    <source>
        <dbReference type="Pfam" id="PF02678"/>
    </source>
</evidence>
<dbReference type="InterPro" id="IPR012093">
    <property type="entry name" value="Pirin"/>
</dbReference>
<evidence type="ECO:0000256" key="1">
    <source>
        <dbReference type="ARBA" id="ARBA00008416"/>
    </source>
</evidence>
<evidence type="ECO:0000256" key="3">
    <source>
        <dbReference type="RuleBase" id="RU003457"/>
    </source>
</evidence>
<dbReference type="InterPro" id="IPR041602">
    <property type="entry name" value="Quercetinase_C"/>
</dbReference>
<dbReference type="PIRSF" id="PIRSF006232">
    <property type="entry name" value="Pirin"/>
    <property type="match status" value="1"/>
</dbReference>
<evidence type="ECO:0008006" key="8">
    <source>
        <dbReference type="Google" id="ProtNLM"/>
    </source>
</evidence>
<dbReference type="PANTHER" id="PTHR43212">
    <property type="entry name" value="QUERCETIN 2,3-DIOXYGENASE"/>
    <property type="match status" value="1"/>
</dbReference>
<evidence type="ECO:0000313" key="6">
    <source>
        <dbReference type="EMBL" id="TCO81771.1"/>
    </source>
</evidence>
<evidence type="ECO:0000259" key="5">
    <source>
        <dbReference type="Pfam" id="PF17954"/>
    </source>
</evidence>
<dbReference type="PANTHER" id="PTHR43212:SF3">
    <property type="entry name" value="QUERCETIN 2,3-DIOXYGENASE"/>
    <property type="match status" value="1"/>
</dbReference>
<gene>
    <name evidence="6" type="ORF">EV699_107165</name>
</gene>
<keyword evidence="2" id="KW-0408">Iron</keyword>
<dbReference type="Pfam" id="PF02678">
    <property type="entry name" value="Pirin"/>
    <property type="match status" value="1"/>
</dbReference>
<proteinExistence type="inferred from homology"/>
<dbReference type="GO" id="GO:0046872">
    <property type="term" value="F:metal ion binding"/>
    <property type="evidence" value="ECO:0007669"/>
    <property type="project" value="UniProtKB-KW"/>
</dbReference>